<gene>
    <name evidence="2" type="ORF">B0J11DRAFT_269110</name>
</gene>
<dbReference type="AlphaFoldDB" id="A0A9P9IQ14"/>
<keyword evidence="1" id="KW-0472">Membrane</keyword>
<organism evidence="2 3">
    <name type="scientific">Dendryphion nanum</name>
    <dbReference type="NCBI Taxonomy" id="256645"/>
    <lineage>
        <taxon>Eukaryota</taxon>
        <taxon>Fungi</taxon>
        <taxon>Dikarya</taxon>
        <taxon>Ascomycota</taxon>
        <taxon>Pezizomycotina</taxon>
        <taxon>Dothideomycetes</taxon>
        <taxon>Pleosporomycetidae</taxon>
        <taxon>Pleosporales</taxon>
        <taxon>Torulaceae</taxon>
        <taxon>Dendryphion</taxon>
    </lineage>
</organism>
<comment type="caution">
    <text evidence="2">The sequence shown here is derived from an EMBL/GenBank/DDBJ whole genome shotgun (WGS) entry which is preliminary data.</text>
</comment>
<protein>
    <submittedName>
        <fullName evidence="2">Uncharacterized protein</fullName>
    </submittedName>
</protein>
<evidence type="ECO:0000313" key="3">
    <source>
        <dbReference type="Proteomes" id="UP000700596"/>
    </source>
</evidence>
<feature type="transmembrane region" description="Helical" evidence="1">
    <location>
        <begin position="74"/>
        <end position="92"/>
    </location>
</feature>
<keyword evidence="3" id="KW-1185">Reference proteome</keyword>
<keyword evidence="1" id="KW-0812">Transmembrane</keyword>
<evidence type="ECO:0000313" key="2">
    <source>
        <dbReference type="EMBL" id="KAH7128356.1"/>
    </source>
</evidence>
<name>A0A9P9IQ14_9PLEO</name>
<keyword evidence="1" id="KW-1133">Transmembrane helix</keyword>
<dbReference type="EMBL" id="JAGMWT010000005">
    <property type="protein sequence ID" value="KAH7128356.1"/>
    <property type="molecule type" value="Genomic_DNA"/>
</dbReference>
<reference evidence="2" key="1">
    <citation type="journal article" date="2021" name="Nat. Commun.">
        <title>Genetic determinants of endophytism in the Arabidopsis root mycobiome.</title>
        <authorList>
            <person name="Mesny F."/>
            <person name="Miyauchi S."/>
            <person name="Thiergart T."/>
            <person name="Pickel B."/>
            <person name="Atanasova L."/>
            <person name="Karlsson M."/>
            <person name="Huettel B."/>
            <person name="Barry K.W."/>
            <person name="Haridas S."/>
            <person name="Chen C."/>
            <person name="Bauer D."/>
            <person name="Andreopoulos W."/>
            <person name="Pangilinan J."/>
            <person name="LaButti K."/>
            <person name="Riley R."/>
            <person name="Lipzen A."/>
            <person name="Clum A."/>
            <person name="Drula E."/>
            <person name="Henrissat B."/>
            <person name="Kohler A."/>
            <person name="Grigoriev I.V."/>
            <person name="Martin F.M."/>
            <person name="Hacquard S."/>
        </authorList>
    </citation>
    <scope>NUCLEOTIDE SEQUENCE</scope>
    <source>
        <strain evidence="2">MPI-CAGE-CH-0243</strain>
    </source>
</reference>
<accession>A0A9P9IQ14</accession>
<feature type="transmembrane region" description="Helical" evidence="1">
    <location>
        <begin position="104"/>
        <end position="126"/>
    </location>
</feature>
<dbReference type="Proteomes" id="UP000700596">
    <property type="component" value="Unassembled WGS sequence"/>
</dbReference>
<proteinExistence type="predicted"/>
<sequence length="127" mass="13888">MLAARTDIDISLSVATSLLAAVTGNESGHINSGYGLYLKSRRFVASLKAEHASVSTSSFLASYSTRPAPISKSYRNFFLFLITLTPASGLNFRRHSRKKKSSPFPHATHQTLLTIITTIIFLLTILS</sequence>
<evidence type="ECO:0000256" key="1">
    <source>
        <dbReference type="SAM" id="Phobius"/>
    </source>
</evidence>